<evidence type="ECO:0000259" key="3">
    <source>
        <dbReference type="Pfam" id="PF03358"/>
    </source>
</evidence>
<reference evidence="4" key="1">
    <citation type="submission" date="2019-12" db="EMBL/GenBank/DDBJ databases">
        <title>Clostridiaceae gen. nov. sp. nov., isolated from sediment in Xinjiang, China.</title>
        <authorList>
            <person name="Zhang R."/>
        </authorList>
    </citation>
    <scope>NUCLEOTIDE SEQUENCE</scope>
    <source>
        <strain evidence="4">D2Q-11</strain>
    </source>
</reference>
<feature type="domain" description="NADPH-dependent FMN reductase-like" evidence="3">
    <location>
        <begin position="4"/>
        <end position="148"/>
    </location>
</feature>
<evidence type="ECO:0000256" key="2">
    <source>
        <dbReference type="ARBA" id="ARBA00022643"/>
    </source>
</evidence>
<evidence type="ECO:0000256" key="1">
    <source>
        <dbReference type="ARBA" id="ARBA00022630"/>
    </source>
</evidence>
<dbReference type="InterPro" id="IPR005025">
    <property type="entry name" value="FMN_Rdtase-like_dom"/>
</dbReference>
<dbReference type="Pfam" id="PF03358">
    <property type="entry name" value="FMN_red"/>
    <property type="match status" value="1"/>
</dbReference>
<accession>A0A942Z7U7</accession>
<keyword evidence="5" id="KW-1185">Reference proteome</keyword>
<evidence type="ECO:0000313" key="4">
    <source>
        <dbReference type="EMBL" id="MBS4539092.1"/>
    </source>
</evidence>
<comment type="caution">
    <text evidence="4">The sequence shown here is derived from an EMBL/GenBank/DDBJ whole genome shotgun (WGS) entry which is preliminary data.</text>
</comment>
<dbReference type="PANTHER" id="PTHR43278">
    <property type="entry name" value="NAD(P)H-DEPENDENT FMN-CONTAINING OXIDOREDUCTASE YWQN-RELATED"/>
    <property type="match status" value="1"/>
</dbReference>
<protein>
    <submittedName>
        <fullName evidence="4">Flavodoxin family protein</fullName>
    </submittedName>
</protein>
<dbReference type="Gene3D" id="3.40.50.360">
    <property type="match status" value="1"/>
</dbReference>
<proteinExistence type="predicted"/>
<dbReference type="InterPro" id="IPR029039">
    <property type="entry name" value="Flavoprotein-like_sf"/>
</dbReference>
<sequence>MGKRVIAINSSKRKKNTYGILKELKEKFKEQDIHIDILNLFEYNITPCVGCESCVRFDKCGLKDDTEKLMEILKSYDGVILSSPVYMGNVSGMMKLFIDRTAKWFHRPELVGKPIMYVVTTAASGINDTTKYLKGVSIQWGMMPTSSITRTVNTIKKDIRKEEYSDFINHLKMHRDNFKPSLNQLIMYQVQKVLAIKIHEIDRVFWTERGWNNSIYYYGKIPAYKKSVAKIFYNMLYKKVKKVEN</sequence>
<dbReference type="SUPFAM" id="SSF52218">
    <property type="entry name" value="Flavoproteins"/>
    <property type="match status" value="1"/>
</dbReference>
<gene>
    <name evidence="4" type="ORF">GOQ27_11505</name>
</gene>
<dbReference type="PANTHER" id="PTHR43278:SF4">
    <property type="entry name" value="NAD(P)H-DEPENDENT FMN-CONTAINING OXIDOREDUCTASE YWQN-RELATED"/>
    <property type="match status" value="1"/>
</dbReference>
<dbReference type="AlphaFoldDB" id="A0A942Z7U7"/>
<dbReference type="GO" id="GO:0016491">
    <property type="term" value="F:oxidoreductase activity"/>
    <property type="evidence" value="ECO:0007669"/>
    <property type="project" value="InterPro"/>
</dbReference>
<keyword evidence="1" id="KW-0285">Flavoprotein</keyword>
<dbReference type="Proteomes" id="UP000724672">
    <property type="component" value="Unassembled WGS sequence"/>
</dbReference>
<dbReference type="EMBL" id="WSFT01000040">
    <property type="protein sequence ID" value="MBS4539092.1"/>
    <property type="molecule type" value="Genomic_DNA"/>
</dbReference>
<dbReference type="InterPro" id="IPR051796">
    <property type="entry name" value="ISF_SsuE-like"/>
</dbReference>
<keyword evidence="2" id="KW-0288">FMN</keyword>
<evidence type="ECO:0000313" key="5">
    <source>
        <dbReference type="Proteomes" id="UP000724672"/>
    </source>
</evidence>
<organism evidence="4 5">
    <name type="scientific">Anaeromonas frigoriresistens</name>
    <dbReference type="NCBI Taxonomy" id="2683708"/>
    <lineage>
        <taxon>Bacteria</taxon>
        <taxon>Bacillati</taxon>
        <taxon>Bacillota</taxon>
        <taxon>Tissierellia</taxon>
        <taxon>Tissierellales</taxon>
        <taxon>Thermohalobacteraceae</taxon>
        <taxon>Anaeromonas</taxon>
    </lineage>
</organism>
<dbReference type="RefSeq" id="WP_203367013.1">
    <property type="nucleotide sequence ID" value="NZ_WSFT01000040.1"/>
</dbReference>
<name>A0A942Z7U7_9FIRM</name>